<dbReference type="HOGENOM" id="CLU_066245_2_2_0"/>
<organism evidence="6 7">
    <name type="scientific">Aquifex aeolicus (strain VF5)</name>
    <dbReference type="NCBI Taxonomy" id="224324"/>
    <lineage>
        <taxon>Bacteria</taxon>
        <taxon>Pseudomonadati</taxon>
        <taxon>Aquificota</taxon>
        <taxon>Aquificia</taxon>
        <taxon>Aquificales</taxon>
        <taxon>Aquificaceae</taxon>
        <taxon>Aquifex</taxon>
    </lineage>
</organism>
<dbReference type="SUPFAM" id="SSF100950">
    <property type="entry name" value="NagB/RpiA/CoA transferase-like"/>
    <property type="match status" value="1"/>
</dbReference>
<dbReference type="Proteomes" id="UP000000798">
    <property type="component" value="Chromosome"/>
</dbReference>
<feature type="binding site" evidence="4">
    <location>
        <begin position="128"/>
        <end position="136"/>
    </location>
    <ligand>
        <name>ATP</name>
        <dbReference type="ChEBI" id="CHEBI:30616"/>
    </ligand>
</feature>
<keyword evidence="3 4" id="KW-0067">ATP-binding</keyword>
<dbReference type="GO" id="GO:0035999">
    <property type="term" value="P:tetrahydrofolate interconversion"/>
    <property type="evidence" value="ECO:0000318"/>
    <property type="project" value="GO_Central"/>
</dbReference>
<dbReference type="Gene3D" id="3.40.50.10420">
    <property type="entry name" value="NagB/RpiA/CoA transferase-like"/>
    <property type="match status" value="1"/>
</dbReference>
<dbReference type="PANTHER" id="PTHR23407:SF1">
    <property type="entry name" value="5-FORMYLTETRAHYDROFOLATE CYCLO-LIGASE"/>
    <property type="match status" value="1"/>
</dbReference>
<sequence>MLKSELRKKVLHKRINLSEEERRRLSEKVISNLKSLPEFKKSKKVALYCPIKGEVDLTPLFPEVLKEKELILPKVEGNEISLYRVHSPACLGVGAFGIMEPVEGERVNPEDVDFIAVPGVAFDLEGYRLGFGKGYYDRLLKRVKGLKVGVAYSFQVFERLPRDAWDIPVDVLVTEKNVRRLRDGRS</sequence>
<evidence type="ECO:0000256" key="2">
    <source>
        <dbReference type="ARBA" id="ARBA00022741"/>
    </source>
</evidence>
<dbReference type="EnsemblBacteria" id="AAC07587">
    <property type="protein sequence ID" value="AAC07587"/>
    <property type="gene ID" value="aq_1731"/>
</dbReference>
<keyword evidence="5" id="KW-0460">Magnesium</keyword>
<evidence type="ECO:0000313" key="7">
    <source>
        <dbReference type="Proteomes" id="UP000000798"/>
    </source>
</evidence>
<dbReference type="EC" id="6.3.3.2" evidence="5"/>
<dbReference type="eggNOG" id="COG0212">
    <property type="taxonomic scope" value="Bacteria"/>
</dbReference>
<dbReference type="PANTHER" id="PTHR23407">
    <property type="entry name" value="ATPASE INHIBITOR/5-FORMYLTETRAHYDROFOLATE CYCLO-LIGASE"/>
    <property type="match status" value="1"/>
</dbReference>
<evidence type="ECO:0007829" key="8">
    <source>
        <dbReference type="PDB" id="1SOU"/>
    </source>
</evidence>
<dbReference type="Pfam" id="PF01812">
    <property type="entry name" value="5-FTHF_cyc-lig"/>
    <property type="match status" value="1"/>
</dbReference>
<dbReference type="InParanoid" id="O67621"/>
<dbReference type="PDBsum" id="1SOU"/>
<feature type="binding site" evidence="4">
    <location>
        <begin position="3"/>
        <end position="7"/>
    </location>
    <ligand>
        <name>ATP</name>
        <dbReference type="ChEBI" id="CHEBI:30616"/>
    </ligand>
</feature>
<comment type="cofactor">
    <cofactor evidence="5">
        <name>Mg(2+)</name>
        <dbReference type="ChEBI" id="CHEBI:18420"/>
    </cofactor>
</comment>
<dbReference type="GO" id="GO:0030272">
    <property type="term" value="F:5-formyltetrahydrofolate cyclo-ligase activity"/>
    <property type="evidence" value="ECO:0000318"/>
    <property type="project" value="GO_Central"/>
</dbReference>
<dbReference type="InterPro" id="IPR037171">
    <property type="entry name" value="NagB/RpiA_transferase-like"/>
</dbReference>
<accession>O67621</accession>
<dbReference type="GO" id="GO:0005737">
    <property type="term" value="C:cytoplasm"/>
    <property type="evidence" value="ECO:0000318"/>
    <property type="project" value="GO_Central"/>
</dbReference>
<dbReference type="PATRIC" id="fig|224324.8.peg.1334"/>
<dbReference type="EvolutionaryTrace" id="O67621"/>
<keyword evidence="5" id="KW-0479">Metal-binding</keyword>
<keyword evidence="8" id="KW-0002">3D-structure</keyword>
<proteinExistence type="evidence at protein level"/>
<keyword evidence="7" id="KW-1185">Reference proteome</keyword>
<dbReference type="PIR" id="C70449">
    <property type="entry name" value="C70449"/>
</dbReference>
<dbReference type="EMBL" id="AE000657">
    <property type="protein sequence ID" value="AAC07587.1"/>
    <property type="molecule type" value="Genomic_DNA"/>
</dbReference>
<evidence type="ECO:0000256" key="4">
    <source>
        <dbReference type="PIRSR" id="PIRSR006806-1"/>
    </source>
</evidence>
<dbReference type="FunCoup" id="O67621">
    <property type="interactions" value="256"/>
</dbReference>
<feature type="binding site" evidence="4">
    <location>
        <position position="54"/>
    </location>
    <ligand>
        <name>substrate</name>
    </ligand>
</feature>
<comment type="catalytic activity">
    <reaction evidence="5">
        <text>(6S)-5-formyl-5,6,7,8-tetrahydrofolate + ATP = (6R)-5,10-methenyltetrahydrofolate + ADP + phosphate</text>
        <dbReference type="Rhea" id="RHEA:10488"/>
        <dbReference type="ChEBI" id="CHEBI:30616"/>
        <dbReference type="ChEBI" id="CHEBI:43474"/>
        <dbReference type="ChEBI" id="CHEBI:57455"/>
        <dbReference type="ChEBI" id="CHEBI:57457"/>
        <dbReference type="ChEBI" id="CHEBI:456216"/>
        <dbReference type="EC" id="6.3.3.2"/>
    </reaction>
</comment>
<dbReference type="GO" id="GO:0009396">
    <property type="term" value="P:folic acid-containing compound biosynthetic process"/>
    <property type="evidence" value="ECO:0000318"/>
    <property type="project" value="GO_Central"/>
</dbReference>
<protein>
    <recommendedName>
        <fullName evidence="5">5-formyltetrahydrofolate cyclo-ligase</fullName>
        <ecNumber evidence="5">6.3.3.2</ecNumber>
    </recommendedName>
</protein>
<reference evidence="6 7" key="1">
    <citation type="journal article" date="1998" name="Nature">
        <title>The complete genome of the hyperthermophilic bacterium Aquifex aeolicus.</title>
        <authorList>
            <person name="Deckert G."/>
            <person name="Warren P.V."/>
            <person name="Gaasterland T."/>
            <person name="Young W.G."/>
            <person name="Lenox A.L."/>
            <person name="Graham D.E."/>
            <person name="Overbeek R."/>
            <person name="Snead M.A."/>
            <person name="Keller M."/>
            <person name="Aujay M."/>
            <person name="Huber R."/>
            <person name="Feldman R.A."/>
            <person name="Short J.M."/>
            <person name="Olson G.J."/>
            <person name="Swanson R.V."/>
        </authorList>
    </citation>
    <scope>NUCLEOTIDE SEQUENCE [LARGE SCALE GENOMIC DNA]</scope>
    <source>
        <strain evidence="6 7">VF5</strain>
    </source>
</reference>
<dbReference type="PDB" id="1SOU">
    <property type="method" value="NMR"/>
    <property type="chains" value="A=1-186"/>
</dbReference>
<comment type="similarity">
    <text evidence="1 5">Belongs to the 5-formyltetrahydrofolate cyclo-ligase family.</text>
</comment>
<dbReference type="KEGG" id="aae:aq_1731"/>
<dbReference type="RefSeq" id="WP_010881124.1">
    <property type="nucleotide sequence ID" value="NC_000918.1"/>
</dbReference>
<name>O67621_AQUAE</name>
<dbReference type="GO" id="GO:0005524">
    <property type="term" value="F:ATP binding"/>
    <property type="evidence" value="ECO:0007669"/>
    <property type="project" value="UniProtKB-KW"/>
</dbReference>
<dbReference type="InterPro" id="IPR002698">
    <property type="entry name" value="FTHF_cligase"/>
</dbReference>
<dbReference type="STRING" id="224324.aq_1731"/>
<reference evidence="8" key="2">
    <citation type="submission" date="2004-03" db="PDB data bank">
        <title>NMR structure of Aquifex aeolicus 5,10-methenyltetrahydrofolate synthetase: Northeast Structural Genomics Consortium Target QR46.</title>
        <authorList>
            <person name="Cort J.R."/>
            <person name="Chiang Y."/>
            <person name="Acton T."/>
            <person name="Wu M."/>
            <person name="Montelione G.T."/>
            <person name="Kennedy M.A."/>
        </authorList>
    </citation>
    <scope>STRUCTURE BY NMR</scope>
</reference>
<dbReference type="InterPro" id="IPR024185">
    <property type="entry name" value="FTHF_cligase-like_sf"/>
</dbReference>
<evidence type="ECO:0000256" key="3">
    <source>
        <dbReference type="ARBA" id="ARBA00022840"/>
    </source>
</evidence>
<dbReference type="NCBIfam" id="TIGR02727">
    <property type="entry name" value="MTHFS_bact"/>
    <property type="match status" value="1"/>
</dbReference>
<dbReference type="AlphaFoldDB" id="O67621"/>
<gene>
    <name evidence="6" type="ordered locus">aq_1731</name>
</gene>
<dbReference type="SMR" id="O67621"/>
<evidence type="ECO:0000256" key="5">
    <source>
        <dbReference type="RuleBase" id="RU361279"/>
    </source>
</evidence>
<evidence type="ECO:0000313" key="6">
    <source>
        <dbReference type="EMBL" id="AAC07587.1"/>
    </source>
</evidence>
<dbReference type="PIRSF" id="PIRSF006806">
    <property type="entry name" value="FTHF_cligase"/>
    <property type="match status" value="1"/>
</dbReference>
<dbReference type="OrthoDB" id="9801938at2"/>
<keyword evidence="2 4" id="KW-0547">Nucleotide-binding</keyword>
<evidence type="ECO:0000256" key="1">
    <source>
        <dbReference type="ARBA" id="ARBA00010638"/>
    </source>
</evidence>
<dbReference type="GO" id="GO:0046872">
    <property type="term" value="F:metal ion binding"/>
    <property type="evidence" value="ECO:0007669"/>
    <property type="project" value="UniProtKB-KW"/>
</dbReference>